<dbReference type="PANTHER" id="PTHR32166:SF121">
    <property type="entry name" value="DUF659 DOMAIN-CONTAINING PROTEIN"/>
    <property type="match status" value="1"/>
</dbReference>
<evidence type="ECO:0000256" key="6">
    <source>
        <dbReference type="ARBA" id="ARBA00023242"/>
    </source>
</evidence>
<keyword evidence="4" id="KW-0862">Zinc</keyword>
<dbReference type="GO" id="GO:0008270">
    <property type="term" value="F:zinc ion binding"/>
    <property type="evidence" value="ECO:0007669"/>
    <property type="project" value="UniProtKB-KW"/>
</dbReference>
<comment type="caution">
    <text evidence="10">The sequence shown here is derived from an EMBL/GenBank/DDBJ whole genome shotgun (WGS) entry which is preliminary data.</text>
</comment>
<evidence type="ECO:0000259" key="9">
    <source>
        <dbReference type="PROSITE" id="PS50808"/>
    </source>
</evidence>
<dbReference type="GO" id="GO:0046983">
    <property type="term" value="F:protein dimerization activity"/>
    <property type="evidence" value="ECO:0007669"/>
    <property type="project" value="InterPro"/>
</dbReference>
<reference evidence="10 11" key="1">
    <citation type="journal article" date="2018" name="PLoS Genet.">
        <title>Population sequencing reveals clonal diversity and ancestral inbreeding in the grapevine cultivar Chardonnay.</title>
        <authorList>
            <person name="Roach M.J."/>
            <person name="Johnson D.L."/>
            <person name="Bohlmann J."/>
            <person name="van Vuuren H.J."/>
            <person name="Jones S.J."/>
            <person name="Pretorius I.S."/>
            <person name="Schmidt S.A."/>
            <person name="Borneman A.R."/>
        </authorList>
    </citation>
    <scope>NUCLEOTIDE SEQUENCE [LARGE SCALE GENOMIC DNA]</scope>
    <source>
        <strain evidence="11">cv. Chardonnay</strain>
        <tissue evidence="10">Leaf</tissue>
    </source>
</reference>
<dbReference type="EMBL" id="QGNW01000086">
    <property type="protein sequence ID" value="RVW99702.1"/>
    <property type="molecule type" value="Genomic_DNA"/>
</dbReference>
<keyword evidence="2" id="KW-0479">Metal-binding</keyword>
<dbReference type="SUPFAM" id="SSF53098">
    <property type="entry name" value="Ribonuclease H-like"/>
    <property type="match status" value="1"/>
</dbReference>
<feature type="region of interest" description="Disordered" evidence="8">
    <location>
        <begin position="1"/>
        <end position="21"/>
    </location>
</feature>
<dbReference type="GO" id="GO:0003677">
    <property type="term" value="F:DNA binding"/>
    <property type="evidence" value="ECO:0007669"/>
    <property type="project" value="UniProtKB-KW"/>
</dbReference>
<dbReference type="InterPro" id="IPR007021">
    <property type="entry name" value="DUF659"/>
</dbReference>
<sequence length="677" mass="78110">MESNLTPSSGQDSTTNSQSTRSKIDLAWEHVSEERYANGRKALICLYCKKITKGGGIHRMKQHLAGVKGDIGPCKSVPPDVKFRMENSLQEFVNSKKAAQEAYECRNPYGPNVSQFEGDGAKKYSRSSTFHEECTSWERSYLESGYGGWRFFYDACIPTNAVNSFYFKPMLDAISAIGPGYKGPNYHQLRVNLLKDAKKEVQLLVDSYRAIWAKVGCTIMGDGWTDNRQRTLINFLVYCPERISFVKSVDASDIVKDATNLFQLFDEVIEWVGPLNVVHMVTDNAANYVAAGRLISQKHKHINWSPCAAHCLNLIFKDIGKMDHVAELVRRASKVTIFVYNHVALLSWLRKREGWTEILRPGATRFATTFIALKSLHDHKHDLQALVTSKFFVDSRYSKDYKSQVAVSIILDNRFWNDCLIVVNLMSPLMRLLRIVDCDERPSMGYVYEGMYRVRLGIKKLFNYNKRLYKPYTEIIKQRWDQQLKKSIHSAAYWLNPCFQYDQENFCNKPNVIGDEWWRLHGYSAPHLQKLAILILSQTASSSGCERNWSVFERIHTKRRNRLEHQRLNDLVYVHYNLRLKNRFYNKKRIYDPIDYACIDETDFWVVDDDQPAELDVEELENLLYEEGSIPINEVEGSSSHIDDEDGGDVAIEGLDVENFGFPNAHVQSPYSNFQNE</sequence>
<dbReference type="GO" id="GO:0005634">
    <property type="term" value="C:nucleus"/>
    <property type="evidence" value="ECO:0007669"/>
    <property type="project" value="UniProtKB-SubCell"/>
</dbReference>
<dbReference type="InterPro" id="IPR003656">
    <property type="entry name" value="Znf_BED"/>
</dbReference>
<dbReference type="Pfam" id="PF05699">
    <property type="entry name" value="Dimer_Tnp_hAT"/>
    <property type="match status" value="1"/>
</dbReference>
<dbReference type="Pfam" id="PF04937">
    <property type="entry name" value="DUF659"/>
    <property type="match status" value="1"/>
</dbReference>
<keyword evidence="6" id="KW-0539">Nucleus</keyword>
<name>A0A438ISM3_VITVI</name>
<evidence type="ECO:0000256" key="2">
    <source>
        <dbReference type="ARBA" id="ARBA00022723"/>
    </source>
</evidence>
<keyword evidence="3 7" id="KW-0863">Zinc-finger</keyword>
<accession>A0A438ISM3</accession>
<dbReference type="PROSITE" id="PS50808">
    <property type="entry name" value="ZF_BED"/>
    <property type="match status" value="1"/>
</dbReference>
<dbReference type="PANTHER" id="PTHR32166">
    <property type="entry name" value="OSJNBA0013A04.12 PROTEIN"/>
    <property type="match status" value="1"/>
</dbReference>
<evidence type="ECO:0000256" key="7">
    <source>
        <dbReference type="PROSITE-ProRule" id="PRU00027"/>
    </source>
</evidence>
<dbReference type="InterPro" id="IPR012337">
    <property type="entry name" value="RNaseH-like_sf"/>
</dbReference>
<dbReference type="AlphaFoldDB" id="A0A438ISM3"/>
<dbReference type="InterPro" id="IPR008906">
    <property type="entry name" value="HATC_C_dom"/>
</dbReference>
<comment type="subcellular location">
    <subcellularLocation>
        <location evidence="1">Nucleus</location>
    </subcellularLocation>
</comment>
<dbReference type="Pfam" id="PF02892">
    <property type="entry name" value="zf-BED"/>
    <property type="match status" value="1"/>
</dbReference>
<proteinExistence type="predicted"/>
<feature type="domain" description="BED-type" evidence="9">
    <location>
        <begin position="22"/>
        <end position="81"/>
    </location>
</feature>
<evidence type="ECO:0000313" key="11">
    <source>
        <dbReference type="Proteomes" id="UP000288805"/>
    </source>
</evidence>
<gene>
    <name evidence="10" type="ORF">CK203_021570</name>
</gene>
<evidence type="ECO:0000256" key="4">
    <source>
        <dbReference type="ARBA" id="ARBA00022833"/>
    </source>
</evidence>
<evidence type="ECO:0000256" key="1">
    <source>
        <dbReference type="ARBA" id="ARBA00004123"/>
    </source>
</evidence>
<protein>
    <recommendedName>
        <fullName evidence="9">BED-type domain-containing protein</fullName>
    </recommendedName>
</protein>
<keyword evidence="5" id="KW-0238">DNA-binding</keyword>
<organism evidence="10 11">
    <name type="scientific">Vitis vinifera</name>
    <name type="common">Grape</name>
    <dbReference type="NCBI Taxonomy" id="29760"/>
    <lineage>
        <taxon>Eukaryota</taxon>
        <taxon>Viridiplantae</taxon>
        <taxon>Streptophyta</taxon>
        <taxon>Embryophyta</taxon>
        <taxon>Tracheophyta</taxon>
        <taxon>Spermatophyta</taxon>
        <taxon>Magnoliopsida</taxon>
        <taxon>eudicotyledons</taxon>
        <taxon>Gunneridae</taxon>
        <taxon>Pentapetalae</taxon>
        <taxon>rosids</taxon>
        <taxon>Vitales</taxon>
        <taxon>Vitaceae</taxon>
        <taxon>Viteae</taxon>
        <taxon>Vitis</taxon>
    </lineage>
</organism>
<evidence type="ECO:0000256" key="8">
    <source>
        <dbReference type="SAM" id="MobiDB-lite"/>
    </source>
</evidence>
<evidence type="ECO:0000256" key="3">
    <source>
        <dbReference type="ARBA" id="ARBA00022771"/>
    </source>
</evidence>
<evidence type="ECO:0000313" key="10">
    <source>
        <dbReference type="EMBL" id="RVW99702.1"/>
    </source>
</evidence>
<dbReference type="Proteomes" id="UP000288805">
    <property type="component" value="Unassembled WGS sequence"/>
</dbReference>
<evidence type="ECO:0000256" key="5">
    <source>
        <dbReference type="ARBA" id="ARBA00023125"/>
    </source>
</evidence>